<feature type="chain" id="PRO_5004354387" description="Tetratricopeptide SHNi-TPR domain-containing protein" evidence="2">
    <location>
        <begin position="20"/>
        <end position="421"/>
    </location>
</feature>
<keyword evidence="2" id="KW-0732">Signal</keyword>
<proteinExistence type="predicted"/>
<feature type="region of interest" description="Disordered" evidence="1">
    <location>
        <begin position="315"/>
        <end position="421"/>
    </location>
</feature>
<protein>
    <recommendedName>
        <fullName evidence="3">Tetratricopeptide SHNi-TPR domain-containing protein</fullName>
    </recommendedName>
</protein>
<accession>R0KTQ3</accession>
<feature type="compositionally biased region" description="Basic residues" evidence="1">
    <location>
        <begin position="382"/>
        <end position="399"/>
    </location>
</feature>
<sequence>MKFELITLFLLLISAIHEGFHQPNSIKLGEINFENEFYQKAFQELGKALQNETTLSDQHQKILDFFGQAIESGKIFDRSYPEHFKLLGKAISENTLDKRAKKLLGKLLESREDEDTYAELRKILVENDKSTTLKQQGHSESQGNTPVSTSHDIIKNSQESFFVVENDAIKSLSDVLKNLNFSEENEVKVLDLIVQALENKKLLSGENQENSNLSGEAFTLRKFLGVKYPKTLKLLKDAIDSNKYSEDRIKEILKYLSSVFITTNLSDDDALKQLAEMLVKNEHSGNNDSGSHALKEEIHIKSTQHLSNNHLIEDSSVHGRNKNQVSSIAENGSPDGPDSTTVDQNAEKISTKTTKSDKPKKKSKRSAKANVKSNSESYKSKDKSKKSRKSSKKTKRSKRKAEDVKKHKSKERLKKNLTQKD</sequence>
<evidence type="ECO:0000256" key="2">
    <source>
        <dbReference type="SAM" id="SignalP"/>
    </source>
</evidence>
<feature type="compositionally biased region" description="Basic residues" evidence="1">
    <location>
        <begin position="406"/>
        <end position="421"/>
    </location>
</feature>
<feature type="compositionally biased region" description="Low complexity" evidence="1">
    <location>
        <begin position="368"/>
        <end position="377"/>
    </location>
</feature>
<evidence type="ECO:0000313" key="5">
    <source>
        <dbReference type="Proteomes" id="UP000016927"/>
    </source>
</evidence>
<feature type="compositionally biased region" description="Polar residues" evidence="1">
    <location>
        <begin position="132"/>
        <end position="150"/>
    </location>
</feature>
<dbReference type="EMBL" id="KB908973">
    <property type="protein sequence ID" value="EOB13617.1"/>
    <property type="molecule type" value="Genomic_DNA"/>
</dbReference>
<dbReference type="Proteomes" id="UP000016927">
    <property type="component" value="Unassembled WGS sequence"/>
</dbReference>
<feature type="signal peptide" evidence="2">
    <location>
        <begin position="1"/>
        <end position="19"/>
    </location>
</feature>
<dbReference type="VEuPathDB" id="MicrosporidiaDB:NBO_65g0021"/>
<feature type="compositionally biased region" description="Basic and acidic residues" evidence="1">
    <location>
        <begin position="345"/>
        <end position="357"/>
    </location>
</feature>
<evidence type="ECO:0000256" key="1">
    <source>
        <dbReference type="SAM" id="MobiDB-lite"/>
    </source>
</evidence>
<dbReference type="AlphaFoldDB" id="R0KTQ3"/>
<dbReference type="Pfam" id="PF10516">
    <property type="entry name" value="SHNi-TPR"/>
    <property type="match status" value="1"/>
</dbReference>
<evidence type="ECO:0000313" key="4">
    <source>
        <dbReference type="EMBL" id="EOB13617.1"/>
    </source>
</evidence>
<feature type="region of interest" description="Disordered" evidence="1">
    <location>
        <begin position="131"/>
        <end position="150"/>
    </location>
</feature>
<feature type="compositionally biased region" description="Basic residues" evidence="1">
    <location>
        <begin position="358"/>
        <end position="367"/>
    </location>
</feature>
<name>R0KTQ3_NOSB1</name>
<evidence type="ECO:0000259" key="3">
    <source>
        <dbReference type="Pfam" id="PF10516"/>
    </source>
</evidence>
<keyword evidence="5" id="KW-1185">Reference proteome</keyword>
<organism evidence="4 5">
    <name type="scientific">Nosema bombycis (strain CQ1 / CVCC 102059)</name>
    <name type="common">Microsporidian parasite</name>
    <name type="synonym">Pebrine of silkworm</name>
    <dbReference type="NCBI Taxonomy" id="578461"/>
    <lineage>
        <taxon>Eukaryota</taxon>
        <taxon>Fungi</taxon>
        <taxon>Fungi incertae sedis</taxon>
        <taxon>Microsporidia</taxon>
        <taxon>Nosematidae</taxon>
        <taxon>Nosema</taxon>
    </lineage>
</organism>
<gene>
    <name evidence="4" type="ORF">NBO_65g0021</name>
</gene>
<reference evidence="4 5" key="1">
    <citation type="journal article" date="2013" name="BMC Genomics">
        <title>Comparative genomics of parasitic silkworm microsporidia reveal an association between genome expansion and host adaptation.</title>
        <authorList>
            <person name="Pan G."/>
            <person name="Xu J."/>
            <person name="Li T."/>
            <person name="Xia Q."/>
            <person name="Liu S.L."/>
            <person name="Zhang G."/>
            <person name="Li S."/>
            <person name="Li C."/>
            <person name="Liu H."/>
            <person name="Yang L."/>
            <person name="Liu T."/>
            <person name="Zhang X."/>
            <person name="Wu Z."/>
            <person name="Fan W."/>
            <person name="Dang X."/>
            <person name="Xiang H."/>
            <person name="Tao M."/>
            <person name="Li Y."/>
            <person name="Hu J."/>
            <person name="Li Z."/>
            <person name="Lin L."/>
            <person name="Luo J."/>
            <person name="Geng L."/>
            <person name="Wang L."/>
            <person name="Long M."/>
            <person name="Wan Y."/>
            <person name="He N."/>
            <person name="Zhang Z."/>
            <person name="Lu C."/>
            <person name="Keeling P.J."/>
            <person name="Wang J."/>
            <person name="Xiang Z."/>
            <person name="Zhou Z."/>
        </authorList>
    </citation>
    <scope>NUCLEOTIDE SEQUENCE [LARGE SCALE GENOMIC DNA]</scope>
    <source>
        <strain evidence="5">CQ1 / CVCC 102059</strain>
    </source>
</reference>
<dbReference type="InterPro" id="IPR019544">
    <property type="entry name" value="Tetratricopeptide_SHNi-TPR_dom"/>
</dbReference>
<feature type="domain" description="Tetratricopeptide SHNi-TPR" evidence="3">
    <location>
        <begin position="27"/>
        <end position="50"/>
    </location>
</feature>
<dbReference type="HOGENOM" id="CLU_652277_0_0_1"/>